<reference evidence="9" key="1">
    <citation type="submission" date="2021-07" db="EMBL/GenBank/DDBJ databases">
        <authorList>
            <person name="Catto M.A."/>
            <person name="Jacobson A."/>
            <person name="Kennedy G."/>
            <person name="Labadie P."/>
            <person name="Hunt B.G."/>
            <person name="Srinivasan R."/>
        </authorList>
    </citation>
    <scope>NUCLEOTIDE SEQUENCE</scope>
    <source>
        <strain evidence="9">PL_HMW_Pooled</strain>
        <tissue evidence="9">Head</tissue>
    </source>
</reference>
<dbReference type="InterPro" id="IPR050952">
    <property type="entry name" value="TRIM-NHL_E3_ligases"/>
</dbReference>
<dbReference type="Proteomes" id="UP001219518">
    <property type="component" value="Unassembled WGS sequence"/>
</dbReference>
<sequence>MAASAFINTPLASCLANGLGSLCGPAAGKSGFNPGLGHHGLPGLGAGLGLGPGMGMASGLASASAGYGSTASSVYSGSVSSGSVSSGSREHSISSVDSILSDMVNALSGDLLADSDPDTCLHCGDVLIGARCSSCSEGMPVLPLPLPPAPLHMMPPAGLASPSGSSRSTPPAGVPAPAAAAAGRRPHTPRSPPMCDQHPGEVLRQVCDTCAATPICAVCVKAHRGHAVSHLKLAVESCKMANMKYLADATAGAQNMRERLEHTHKMVEAVEHKSMQVVSEVRQASRRLVAAVEARERELLAQVDKVRALKSKSLLMQTEQLRSLLQRFVRLSDTLRETLQHDDGVEHLVAKEKAAVELAQLRAARANLSSGAAPQVGIPFEDDALLFVPPEPVLVRALSSAGAITSSAYALTTVAVGEGLSRAVRGRPAAFTVHVKNHLNEVVQPGALGGQDKLEAVLISPDGVLVHADVDDRRDGSFLVVYRARAEGPHALHVTLRGRHIVGSPFHLVVRSVRSYDGVRAPAVSFGRQGAEDGQFLRPWGICSDRQGRLIVADRSNNRIQVFRPDGTFLFKFGAHGSGPGQFDRPAGVASDAGGRIIVADKDNHRIQIFNAEGQYLHSFGEMGSKNGQFNYPWDVDVNAAGQIIVADTRNHRIQLFTSDGKFLNKYGWETASNMWKHFDTPRGVCFNPDGYIICTDFNNHRLVVVEPTFRNARFLGSEGAGVKQFQRPQGVCVDADGHIIVADSRNNRIEIFESNGNFRSQIQGVDVDRPSGICVTPDGNIAVVDFGNDRVVLF</sequence>
<dbReference type="SMART" id="SM00557">
    <property type="entry name" value="IG_FLMN"/>
    <property type="match status" value="1"/>
</dbReference>
<evidence type="ECO:0000256" key="7">
    <source>
        <dbReference type="SAM" id="MobiDB-lite"/>
    </source>
</evidence>
<dbReference type="PROSITE" id="PS51125">
    <property type="entry name" value="NHL"/>
    <property type="match status" value="6"/>
</dbReference>
<evidence type="ECO:0000313" key="10">
    <source>
        <dbReference type="Proteomes" id="UP001219518"/>
    </source>
</evidence>
<dbReference type="InterPro" id="IPR014756">
    <property type="entry name" value="Ig_E-set"/>
</dbReference>
<dbReference type="InterPro" id="IPR001258">
    <property type="entry name" value="NHL_repeat"/>
</dbReference>
<name>A0AAE1H390_9NEOP</name>
<dbReference type="SUPFAM" id="SSF81296">
    <property type="entry name" value="E set domains"/>
    <property type="match status" value="1"/>
</dbReference>
<dbReference type="EMBL" id="JAHWGI010000336">
    <property type="protein sequence ID" value="KAK3913719.1"/>
    <property type="molecule type" value="Genomic_DNA"/>
</dbReference>
<dbReference type="Pfam" id="PF01436">
    <property type="entry name" value="NHL"/>
    <property type="match status" value="6"/>
</dbReference>
<feature type="region of interest" description="Disordered" evidence="7">
    <location>
        <begin position="155"/>
        <end position="196"/>
    </location>
</feature>
<organism evidence="9 10">
    <name type="scientific">Frankliniella fusca</name>
    <dbReference type="NCBI Taxonomy" id="407009"/>
    <lineage>
        <taxon>Eukaryota</taxon>
        <taxon>Metazoa</taxon>
        <taxon>Ecdysozoa</taxon>
        <taxon>Arthropoda</taxon>
        <taxon>Hexapoda</taxon>
        <taxon>Insecta</taxon>
        <taxon>Pterygota</taxon>
        <taxon>Neoptera</taxon>
        <taxon>Paraneoptera</taxon>
        <taxon>Thysanoptera</taxon>
        <taxon>Terebrantia</taxon>
        <taxon>Thripoidea</taxon>
        <taxon>Thripidae</taxon>
        <taxon>Frankliniella</taxon>
    </lineage>
</organism>
<proteinExistence type="predicted"/>
<evidence type="ECO:0000259" key="8">
    <source>
        <dbReference type="SMART" id="SM00336"/>
    </source>
</evidence>
<evidence type="ECO:0000313" key="9">
    <source>
        <dbReference type="EMBL" id="KAK3913719.1"/>
    </source>
</evidence>
<keyword evidence="1" id="KW-0479">Metal-binding</keyword>
<keyword evidence="3" id="KW-0863">Zinc-finger</keyword>
<dbReference type="Pfam" id="PF00630">
    <property type="entry name" value="Filamin"/>
    <property type="match status" value="1"/>
</dbReference>
<evidence type="ECO:0000256" key="1">
    <source>
        <dbReference type="ARBA" id="ARBA00022723"/>
    </source>
</evidence>
<dbReference type="GO" id="GO:0061630">
    <property type="term" value="F:ubiquitin protein ligase activity"/>
    <property type="evidence" value="ECO:0007669"/>
    <property type="project" value="TreeGrafter"/>
</dbReference>
<feature type="domain" description="B box-type" evidence="8">
    <location>
        <begin position="190"/>
        <end position="231"/>
    </location>
</feature>
<evidence type="ECO:0000256" key="6">
    <source>
        <dbReference type="PROSITE-ProRule" id="PRU00504"/>
    </source>
</evidence>
<dbReference type="GO" id="GO:0000209">
    <property type="term" value="P:protein polyubiquitination"/>
    <property type="evidence" value="ECO:0007669"/>
    <property type="project" value="TreeGrafter"/>
</dbReference>
<dbReference type="PANTHER" id="PTHR24104">
    <property type="entry name" value="E3 UBIQUITIN-PROTEIN LIGASE NHLRC1-RELATED"/>
    <property type="match status" value="1"/>
</dbReference>
<dbReference type="GO" id="GO:0008270">
    <property type="term" value="F:zinc ion binding"/>
    <property type="evidence" value="ECO:0007669"/>
    <property type="project" value="UniProtKB-KW"/>
</dbReference>
<feature type="repeat" description="NHL" evidence="6">
    <location>
        <begin position="617"/>
        <end position="660"/>
    </location>
</feature>
<keyword evidence="2" id="KW-0677">Repeat</keyword>
<feature type="repeat" description="NHL" evidence="6">
    <location>
        <begin position="713"/>
        <end position="756"/>
    </location>
</feature>
<dbReference type="InterPro" id="IPR013783">
    <property type="entry name" value="Ig-like_fold"/>
</dbReference>
<dbReference type="GO" id="GO:0043161">
    <property type="term" value="P:proteasome-mediated ubiquitin-dependent protein catabolic process"/>
    <property type="evidence" value="ECO:0007669"/>
    <property type="project" value="TreeGrafter"/>
</dbReference>
<keyword evidence="10" id="KW-1185">Reference proteome</keyword>
<evidence type="ECO:0000256" key="2">
    <source>
        <dbReference type="ARBA" id="ARBA00022737"/>
    </source>
</evidence>
<dbReference type="SUPFAM" id="SSF57845">
    <property type="entry name" value="B-box zinc-binding domain"/>
    <property type="match status" value="1"/>
</dbReference>
<evidence type="ECO:0000256" key="3">
    <source>
        <dbReference type="ARBA" id="ARBA00022771"/>
    </source>
</evidence>
<feature type="repeat" description="NHL" evidence="6">
    <location>
        <begin position="676"/>
        <end position="709"/>
    </location>
</feature>
<dbReference type="SUPFAM" id="SSF101898">
    <property type="entry name" value="NHL repeat"/>
    <property type="match status" value="1"/>
</dbReference>
<evidence type="ECO:0000256" key="5">
    <source>
        <dbReference type="PROSITE-ProRule" id="PRU00087"/>
    </source>
</evidence>
<dbReference type="InterPro" id="IPR000315">
    <property type="entry name" value="Znf_B-box"/>
</dbReference>
<dbReference type="InterPro" id="IPR017868">
    <property type="entry name" value="Filamin/ABP280_repeat-like"/>
</dbReference>
<evidence type="ECO:0000256" key="4">
    <source>
        <dbReference type="ARBA" id="ARBA00022833"/>
    </source>
</evidence>
<keyword evidence="4" id="KW-0862">Zinc</keyword>
<dbReference type="SMART" id="SM00336">
    <property type="entry name" value="BBOX"/>
    <property type="match status" value="1"/>
</dbReference>
<dbReference type="Gene3D" id="2.120.10.30">
    <property type="entry name" value="TolB, C-terminal domain"/>
    <property type="match status" value="3"/>
</dbReference>
<dbReference type="Gene3D" id="2.60.40.10">
    <property type="entry name" value="Immunoglobulins"/>
    <property type="match status" value="1"/>
</dbReference>
<feature type="repeat" description="NHL" evidence="6">
    <location>
        <begin position="570"/>
        <end position="613"/>
    </location>
</feature>
<dbReference type="PANTHER" id="PTHR24104:SF48">
    <property type="entry name" value="PROTEIN WECH"/>
    <property type="match status" value="1"/>
</dbReference>
<comment type="caution">
    <text evidence="9">The sequence shown here is derived from an EMBL/GenBank/DDBJ whole genome shotgun (WGS) entry which is preliminary data.</text>
</comment>
<feature type="compositionally biased region" description="Low complexity" evidence="7">
    <location>
        <begin position="155"/>
        <end position="183"/>
    </location>
</feature>
<dbReference type="Pfam" id="PF00643">
    <property type="entry name" value="zf-B_box"/>
    <property type="match status" value="1"/>
</dbReference>
<dbReference type="InterPro" id="IPR011042">
    <property type="entry name" value="6-blade_b-propeller_TolB-like"/>
</dbReference>
<dbReference type="PROSITE" id="PS50194">
    <property type="entry name" value="FILAMIN_REPEAT"/>
    <property type="match status" value="1"/>
</dbReference>
<dbReference type="CDD" id="cd14954">
    <property type="entry name" value="NHL_TRIM71_like"/>
    <property type="match status" value="1"/>
</dbReference>
<dbReference type="InterPro" id="IPR001298">
    <property type="entry name" value="Filamin/ABP280_rpt"/>
</dbReference>
<accession>A0AAE1H390</accession>
<feature type="repeat" description="NHL" evidence="6">
    <location>
        <begin position="769"/>
        <end position="795"/>
    </location>
</feature>
<protein>
    <submittedName>
        <fullName evidence="9">E3 ubiquitin-protein ligase TRIM71</fullName>
    </submittedName>
</protein>
<feature type="repeat" description="NHL" evidence="6">
    <location>
        <begin position="525"/>
        <end position="566"/>
    </location>
</feature>
<feature type="repeat" description="Filamin" evidence="5">
    <location>
        <begin position="405"/>
        <end position="510"/>
    </location>
</feature>
<gene>
    <name evidence="9" type="ORF">KUF71_023176</name>
</gene>
<dbReference type="FunFam" id="2.120.10.30:FF:000025">
    <property type="entry name" value="E3 ubiquitin-protein ligase TRIM71"/>
    <property type="match status" value="1"/>
</dbReference>
<dbReference type="Gene3D" id="3.30.160.60">
    <property type="entry name" value="Classic Zinc Finger"/>
    <property type="match status" value="1"/>
</dbReference>
<dbReference type="AlphaFoldDB" id="A0AAE1H390"/>
<reference evidence="9" key="2">
    <citation type="journal article" date="2023" name="BMC Genomics">
        <title>Pest status, molecular evolution, and epigenetic factors derived from the genome assembly of Frankliniella fusca, a thysanopteran phytovirus vector.</title>
        <authorList>
            <person name="Catto M.A."/>
            <person name="Labadie P.E."/>
            <person name="Jacobson A.L."/>
            <person name="Kennedy G.G."/>
            <person name="Srinivasan R."/>
            <person name="Hunt B.G."/>
        </authorList>
    </citation>
    <scope>NUCLEOTIDE SEQUENCE</scope>
    <source>
        <strain evidence="9">PL_HMW_Pooled</strain>
    </source>
</reference>